<feature type="compositionally biased region" description="Low complexity" evidence="1">
    <location>
        <begin position="617"/>
        <end position="629"/>
    </location>
</feature>
<evidence type="ECO:0000313" key="4">
    <source>
        <dbReference type="Proteomes" id="UP000074561"/>
    </source>
</evidence>
<dbReference type="Proteomes" id="UP000074561">
    <property type="component" value="Chromosome"/>
</dbReference>
<organism evidence="3 4">
    <name type="scientific">Collimonas pratensis</name>
    <dbReference type="NCBI Taxonomy" id="279113"/>
    <lineage>
        <taxon>Bacteria</taxon>
        <taxon>Pseudomonadati</taxon>
        <taxon>Pseudomonadota</taxon>
        <taxon>Betaproteobacteria</taxon>
        <taxon>Burkholderiales</taxon>
        <taxon>Oxalobacteraceae</taxon>
        <taxon>Collimonas</taxon>
    </lineage>
</organism>
<dbReference type="EMBL" id="CP013234">
    <property type="protein sequence ID" value="AMP07772.1"/>
    <property type="molecule type" value="Genomic_DNA"/>
</dbReference>
<gene>
    <name evidence="3" type="ORF">CPter91_5489</name>
</gene>
<protein>
    <recommendedName>
        <fullName evidence="5">DUF3300 domain-containing protein</fullName>
    </recommendedName>
</protein>
<feature type="compositionally biased region" description="Low complexity" evidence="1">
    <location>
        <begin position="338"/>
        <end position="362"/>
    </location>
</feature>
<dbReference type="PANTHER" id="PTHR40269:SF1">
    <property type="entry name" value="OUTER MEMBRANE PROTEIN"/>
    <property type="match status" value="1"/>
</dbReference>
<proteinExistence type="predicted"/>
<dbReference type="PROSITE" id="PS51257">
    <property type="entry name" value="PROKAR_LIPOPROTEIN"/>
    <property type="match status" value="1"/>
</dbReference>
<name>A0A127QDU2_9BURK</name>
<feature type="compositionally biased region" description="Low complexity" evidence="1">
    <location>
        <begin position="407"/>
        <end position="421"/>
    </location>
</feature>
<evidence type="ECO:0000313" key="3">
    <source>
        <dbReference type="EMBL" id="AMP07772.1"/>
    </source>
</evidence>
<feature type="compositionally biased region" description="Low complexity" evidence="1">
    <location>
        <begin position="541"/>
        <end position="551"/>
    </location>
</feature>
<feature type="region of interest" description="Disordered" evidence="1">
    <location>
        <begin position="338"/>
        <end position="489"/>
    </location>
</feature>
<feature type="region of interest" description="Disordered" evidence="1">
    <location>
        <begin position="506"/>
        <end position="650"/>
    </location>
</feature>
<feature type="chain" id="PRO_5007277821" description="DUF3300 domain-containing protein" evidence="2">
    <location>
        <begin position="25"/>
        <end position="650"/>
    </location>
</feature>
<dbReference type="RefSeq" id="WP_082793265.1">
    <property type="nucleotide sequence ID" value="NZ_CP013234.1"/>
</dbReference>
<dbReference type="PATRIC" id="fig|279113.9.peg.5445"/>
<dbReference type="AlphaFoldDB" id="A0A127QDU2"/>
<feature type="compositionally biased region" description="Basic and acidic residues" evidence="1">
    <location>
        <begin position="631"/>
        <end position="650"/>
    </location>
</feature>
<feature type="compositionally biased region" description="Low complexity" evidence="1">
    <location>
        <begin position="436"/>
        <end position="450"/>
    </location>
</feature>
<evidence type="ECO:0008006" key="5">
    <source>
        <dbReference type="Google" id="ProtNLM"/>
    </source>
</evidence>
<reference evidence="3 4" key="1">
    <citation type="submission" date="2015-11" db="EMBL/GenBank/DDBJ databases">
        <title>Exploring the genomic traits of fungus-feeding bacterial genus Collimonas.</title>
        <authorList>
            <person name="Song C."/>
            <person name="Schmidt R."/>
            <person name="de Jager V."/>
            <person name="Krzyzanowska D."/>
            <person name="Jongedijk E."/>
            <person name="Cankar K."/>
            <person name="Beekwilder J."/>
            <person name="van Veen A."/>
            <person name="de Boer W."/>
            <person name="van Veen J.A."/>
            <person name="Garbeva P."/>
        </authorList>
    </citation>
    <scope>NUCLEOTIDE SEQUENCE [LARGE SCALE GENOMIC DNA]</scope>
    <source>
        <strain evidence="3 4">Ter91</strain>
    </source>
</reference>
<feature type="compositionally biased region" description="Polar residues" evidence="1">
    <location>
        <begin position="513"/>
        <end position="527"/>
    </location>
</feature>
<feature type="signal peptide" evidence="2">
    <location>
        <begin position="1"/>
        <end position="24"/>
    </location>
</feature>
<feature type="compositionally biased region" description="Pro residues" evidence="1">
    <location>
        <begin position="584"/>
        <end position="602"/>
    </location>
</feature>
<feature type="compositionally biased region" description="Polar residues" evidence="1">
    <location>
        <begin position="387"/>
        <end position="404"/>
    </location>
</feature>
<dbReference type="STRING" id="279113.CPter91_5489"/>
<sequence length="650" mass="69635">MNKNKKPVSLLLGASVCVALMSLAGCDKKTDAVAPVAAPAAPQAQAAPAYVPPTADQLYQLVGPIALFPDKLVAQVLAASSYPDQVTAADNWLGQNKNLKGTQLQDAANQQPWDVSVKGLTQFPSVLDQMAHNIPWTSALGDAYVNDPTDVMNAIQVMRQRAAASGNLKNNKQQRIATVPRVQAAPPAGYAPPPGEPAYYDGPEMVPPPPETIVIEPAEPDVVYVPAYNPGVVYGEPQPVYPGYAYEPPPAYYPPGEIVTAGVLTFGLGIAVGTLIEHHNWGWNSWGVHWGGGGGGGNWRGDGDRDHGGWHRPAVVYNNNTYVSRSTTIVNRVTNNYNNSTVVNNNNSNNNSNNNNNNTRNNFGPGQANNPAFPNGRPGGQPGNGVANFNTARPNFAQQNNPQQVHPGPNAAPNAAAPRPNHGQPDFNNMTRPNFGRVPPAGGPSAAATANQLARPGFVHPAPNQAQPGGVPQHPGFAQPGQNGWPVPNQLQQNALTHAPAVPRNLEERPPVNLNQHPFGGNQQRPNFQRPADMPKPQPVPQNVQNRPPQQFENRPNGGQMHPEMNRPAPAPAPAPAFNRPEPRPQPQPQPMARPEPRPQPQAQPMARPEPRPQPQPQMQAPHPAAQPQNHEAHHDGGNPHPDKHADDHK</sequence>
<evidence type="ECO:0000256" key="2">
    <source>
        <dbReference type="SAM" id="SignalP"/>
    </source>
</evidence>
<dbReference type="Pfam" id="PF11737">
    <property type="entry name" value="DUF3300"/>
    <property type="match status" value="1"/>
</dbReference>
<evidence type="ECO:0000256" key="1">
    <source>
        <dbReference type="SAM" id="MobiDB-lite"/>
    </source>
</evidence>
<dbReference type="InterPro" id="IPR021728">
    <property type="entry name" value="DUF3300"/>
</dbReference>
<keyword evidence="2" id="KW-0732">Signal</keyword>
<dbReference type="KEGG" id="cpra:CPter91_5489"/>
<dbReference type="PANTHER" id="PTHR40269">
    <property type="entry name" value="OUTER MEMBRANE PROTEIN-RELATED"/>
    <property type="match status" value="1"/>
</dbReference>
<accession>A0A127QDU2</accession>